<name>A0ACC2JS19_9PEZI</name>
<dbReference type="Proteomes" id="UP001153332">
    <property type="component" value="Unassembled WGS sequence"/>
</dbReference>
<accession>A0ACC2JS19</accession>
<proteinExistence type="predicted"/>
<dbReference type="EMBL" id="JAPUUL010000537">
    <property type="protein sequence ID" value="KAJ8130275.1"/>
    <property type="molecule type" value="Genomic_DNA"/>
</dbReference>
<reference evidence="1" key="1">
    <citation type="submission" date="2022-12" db="EMBL/GenBank/DDBJ databases">
        <title>Genome Sequence of Lasiodiplodia mahajangana.</title>
        <authorList>
            <person name="Buettner E."/>
        </authorList>
    </citation>
    <scope>NUCLEOTIDE SEQUENCE</scope>
    <source>
        <strain evidence="1">VT137</strain>
    </source>
</reference>
<gene>
    <name evidence="1" type="ORF">O1611_g3358</name>
</gene>
<comment type="caution">
    <text evidence="1">The sequence shown here is derived from an EMBL/GenBank/DDBJ whole genome shotgun (WGS) entry which is preliminary data.</text>
</comment>
<evidence type="ECO:0000313" key="2">
    <source>
        <dbReference type="Proteomes" id="UP001153332"/>
    </source>
</evidence>
<evidence type="ECO:0000313" key="1">
    <source>
        <dbReference type="EMBL" id="KAJ8130275.1"/>
    </source>
</evidence>
<protein>
    <submittedName>
        <fullName evidence="1">Uncharacterized protein</fullName>
    </submittedName>
</protein>
<sequence>MRRRFRGSTDATQLLEKMHAAQESVRRAEARESVARRRRAESESAAQSSGMRLEPRDVFELEFGPSSSNSQP</sequence>
<organism evidence="1 2">
    <name type="scientific">Lasiodiplodia mahajangana</name>
    <dbReference type="NCBI Taxonomy" id="1108764"/>
    <lineage>
        <taxon>Eukaryota</taxon>
        <taxon>Fungi</taxon>
        <taxon>Dikarya</taxon>
        <taxon>Ascomycota</taxon>
        <taxon>Pezizomycotina</taxon>
        <taxon>Dothideomycetes</taxon>
        <taxon>Dothideomycetes incertae sedis</taxon>
        <taxon>Botryosphaeriales</taxon>
        <taxon>Botryosphaeriaceae</taxon>
        <taxon>Lasiodiplodia</taxon>
    </lineage>
</organism>
<keyword evidence="2" id="KW-1185">Reference proteome</keyword>